<feature type="domain" description="Peptidase M1 membrane alanine aminopeptidase" evidence="13">
    <location>
        <begin position="228"/>
        <end position="443"/>
    </location>
</feature>
<dbReference type="Gene3D" id="2.60.40.1730">
    <property type="entry name" value="tricorn interacting facor f3 domain"/>
    <property type="match status" value="1"/>
</dbReference>
<dbReference type="EMBL" id="LN827929">
    <property type="protein sequence ID" value="CEZ19740.1"/>
    <property type="molecule type" value="Genomic_DNA"/>
</dbReference>
<keyword evidence="6 17" id="KW-0031">Aminopeptidase</keyword>
<keyword evidence="10" id="KW-0862">Zinc</keyword>
<dbReference type="Pfam" id="PF17900">
    <property type="entry name" value="Peptidase_M1_N"/>
    <property type="match status" value="1"/>
</dbReference>
<dbReference type="RefSeq" id="WP_046488214.1">
    <property type="nucleotide sequence ID" value="NZ_LN827929.1"/>
</dbReference>
<dbReference type="MEROPS" id="M01.005"/>
<dbReference type="SUPFAM" id="SSF55486">
    <property type="entry name" value="Metalloproteases ('zincins'), catalytic domain"/>
    <property type="match status" value="1"/>
</dbReference>
<evidence type="ECO:0000256" key="5">
    <source>
        <dbReference type="ARBA" id="ARBA00015611"/>
    </source>
</evidence>
<gene>
    <name evidence="17" type="ORF">BN1208_0855</name>
</gene>
<organism evidence="17 18">
    <name type="scientific">Candidatus Methylopumilus planktonicus</name>
    <dbReference type="NCBI Taxonomy" id="1581557"/>
    <lineage>
        <taxon>Bacteria</taxon>
        <taxon>Pseudomonadati</taxon>
        <taxon>Pseudomonadota</taxon>
        <taxon>Betaproteobacteria</taxon>
        <taxon>Nitrosomonadales</taxon>
        <taxon>Methylophilaceae</taxon>
        <taxon>Candidatus Methylopumilus</taxon>
    </lineage>
</organism>
<keyword evidence="18" id="KW-1185">Reference proteome</keyword>
<dbReference type="InterPro" id="IPR037144">
    <property type="entry name" value="Peptidase_M1_pepN_C_sf"/>
</dbReference>
<dbReference type="InterPro" id="IPR014782">
    <property type="entry name" value="Peptidase_M1_dom"/>
</dbReference>
<evidence type="ECO:0000259" key="15">
    <source>
        <dbReference type="Pfam" id="PF17432"/>
    </source>
</evidence>
<comment type="catalytic activity">
    <reaction evidence="1">
        <text>Release of an N-terminal amino acid, Xaa-|-Yaa- from a peptide, amide or arylamide. Xaa is preferably Ala, but may be most amino acids including Pro (slow action). When a terminal hydrophobic residue is followed by a prolyl residue, the two may be released as an intact Xaa-Pro dipeptide.</text>
        <dbReference type="EC" id="3.4.11.2"/>
    </reaction>
</comment>
<dbReference type="Gene3D" id="1.25.50.10">
    <property type="entry name" value="Peptidase M1, alanyl aminopeptidase, C-terminal domain"/>
    <property type="match status" value="1"/>
</dbReference>
<sequence>MTFYRQQYRAPDFLCQKIELEINLDKKSTLVRNRMYFYPNPNSTQRAEEIVLNGEDISLEALRVNGKIIKSFSLQNNELRIKSASKLFLDPFQIEILSRCHPEQNSSLKGLYVSNNLMVTQCEAEGFRKITFSIDRPDIMSVFTVKLIALKKDYPILLSNGNLIDEENLANKMHSATWHDPFPKPSYLFALVAGNLACNEKEIICSNGEKKLLQVWADKGNIKKTTFCLDTLENAIHWDESRFGLKLDLDRFMIVAVDDFNMGAMENKGLNIFNSSAIYTDQNLSLDQDYVYTERIVGHEYFHNWTGNRVSCRDWFQLTLKEGLTVFRDQEFSSDRLSKQSGKDVRRINFVNSLRSSQFSEDAGPMAHPIRPDSYEAIDNFYTSTVYSKGAEVVRMIHTILGEDKFKHGMDLYFKRHDGCAVTCDDFVGAMQDASQIDLSQFMLWYSTPGTPILSIQENFDSKKNIYSLTLIQSNKLNHVSKKPDLHIPVKIKFISPNLKKPVCQNGISFNKEYILNITKKKTKIEFQQINAKPILSINRGFSAPIIIEYEQTQKDLLEQLAYEDDTFNTWDIIQRTYCLIILNKQKFGKKFLAILKKILLREDLDVGFRSTLFNLPTESFLAQKFDEYDPEALLKNIHFYKKQLAQLFELEWLKLFDAMNDGKKYDLTPDQINRRALKNKCLDMLLWCDIDQYEHLAIKQYFSADNMNDRWFALCPLVLQSSKNFEGVLDDFYHQYKNIDMLIDKWFSVQATQLPKGPDYIDQIKKLQAHPDFNIKNPNRANSLLSSFSYINTFAFHNLNGSGYQFWAKSVLTLDKINPQGASFLAKRGLDSGHWDKLHKQCFYNHIDELFKNKNMSKNLLEIVRLIQNIKRKNSL</sequence>
<dbReference type="SUPFAM" id="SSF63737">
    <property type="entry name" value="Leukotriene A4 hydrolase N-terminal domain"/>
    <property type="match status" value="1"/>
</dbReference>
<evidence type="ECO:0000256" key="3">
    <source>
        <dbReference type="ARBA" id="ARBA00010136"/>
    </source>
</evidence>
<evidence type="ECO:0000259" key="13">
    <source>
        <dbReference type="Pfam" id="PF01433"/>
    </source>
</evidence>
<evidence type="ECO:0000313" key="17">
    <source>
        <dbReference type="EMBL" id="CEZ19740.1"/>
    </source>
</evidence>
<dbReference type="InterPro" id="IPR038438">
    <property type="entry name" value="PepN_Ig-like_sf"/>
</dbReference>
<dbReference type="HOGENOM" id="CLU_007993_2_0_4"/>
<protein>
    <recommendedName>
        <fullName evidence="5 12">Aminopeptidase N</fullName>
        <ecNumber evidence="4 12">3.4.11.2</ecNumber>
    </recommendedName>
</protein>
<evidence type="ECO:0000256" key="7">
    <source>
        <dbReference type="ARBA" id="ARBA00022670"/>
    </source>
</evidence>
<dbReference type="FunFam" id="3.30.2010.30:FF:000002">
    <property type="entry name" value="Putative aminopeptidase N"/>
    <property type="match status" value="1"/>
</dbReference>
<dbReference type="PRINTS" id="PR00756">
    <property type="entry name" value="ALADIPTASE"/>
</dbReference>
<reference evidence="18" key="1">
    <citation type="submission" date="2014-12" db="EMBL/GenBank/DDBJ databases">
        <authorList>
            <person name="Salcher M.M."/>
        </authorList>
    </citation>
    <scope>NUCLEOTIDE SEQUENCE [LARGE SCALE GENOMIC DNA]</scope>
    <source>
        <strain evidence="18">MMS-10A-171</strain>
    </source>
</reference>
<evidence type="ECO:0000259" key="16">
    <source>
        <dbReference type="Pfam" id="PF17900"/>
    </source>
</evidence>
<dbReference type="InterPro" id="IPR001930">
    <property type="entry name" value="Peptidase_M1"/>
</dbReference>
<evidence type="ECO:0000313" key="18">
    <source>
        <dbReference type="Proteomes" id="UP000064007"/>
    </source>
</evidence>
<evidence type="ECO:0000256" key="2">
    <source>
        <dbReference type="ARBA" id="ARBA00001947"/>
    </source>
</evidence>
<dbReference type="InterPro" id="IPR035414">
    <property type="entry name" value="Peptidase_M1_pepN_Ig-like"/>
</dbReference>
<proteinExistence type="inferred from homology"/>
<keyword evidence="9" id="KW-0378">Hydrolase</keyword>
<evidence type="ECO:0000256" key="1">
    <source>
        <dbReference type="ARBA" id="ARBA00000098"/>
    </source>
</evidence>
<keyword evidence="8" id="KW-0479">Metal-binding</keyword>
<dbReference type="KEGG" id="mbat:BN1208_0855"/>
<accession>A0A0D6EVJ2</accession>
<keyword evidence="7" id="KW-0645">Protease</keyword>
<evidence type="ECO:0000256" key="10">
    <source>
        <dbReference type="ARBA" id="ARBA00022833"/>
    </source>
</evidence>
<comment type="cofactor">
    <cofactor evidence="2">
        <name>Zn(2+)</name>
        <dbReference type="ChEBI" id="CHEBI:29105"/>
    </cofactor>
</comment>
<dbReference type="Gene3D" id="2.60.40.1840">
    <property type="match status" value="1"/>
</dbReference>
<evidence type="ECO:0000256" key="6">
    <source>
        <dbReference type="ARBA" id="ARBA00022438"/>
    </source>
</evidence>
<dbReference type="CDD" id="cd09600">
    <property type="entry name" value="M1_APN"/>
    <property type="match status" value="1"/>
</dbReference>
<dbReference type="AlphaFoldDB" id="A0A0D6EVJ2"/>
<dbReference type="PANTHER" id="PTHR46322">
    <property type="entry name" value="PUROMYCIN-SENSITIVE AMINOPEPTIDASE"/>
    <property type="match status" value="1"/>
</dbReference>
<evidence type="ECO:0000259" key="14">
    <source>
        <dbReference type="Pfam" id="PF11940"/>
    </source>
</evidence>
<dbReference type="InterPro" id="IPR012779">
    <property type="entry name" value="Peptidase_M1_pepN"/>
</dbReference>
<evidence type="ECO:0000256" key="9">
    <source>
        <dbReference type="ARBA" id="ARBA00022801"/>
    </source>
</evidence>
<dbReference type="PANTHER" id="PTHR46322:SF1">
    <property type="entry name" value="PUROMYCIN-SENSITIVE AMINOPEPTIDASE"/>
    <property type="match status" value="1"/>
</dbReference>
<dbReference type="GO" id="GO:0006508">
    <property type="term" value="P:proteolysis"/>
    <property type="evidence" value="ECO:0007669"/>
    <property type="project" value="UniProtKB-UniRule"/>
</dbReference>
<dbReference type="InterPro" id="IPR024601">
    <property type="entry name" value="Peptidase_M1_pepN_C"/>
</dbReference>
<dbReference type="Pfam" id="PF11940">
    <property type="entry name" value="DUF3458"/>
    <property type="match status" value="1"/>
</dbReference>
<evidence type="ECO:0000256" key="11">
    <source>
        <dbReference type="ARBA" id="ARBA00023049"/>
    </source>
</evidence>
<dbReference type="Proteomes" id="UP000064007">
    <property type="component" value="Chromosome 1"/>
</dbReference>
<evidence type="ECO:0000256" key="8">
    <source>
        <dbReference type="ARBA" id="ARBA00022723"/>
    </source>
</evidence>
<feature type="domain" description="Aminopeptidase N-like N-terminal" evidence="16">
    <location>
        <begin position="41"/>
        <end position="188"/>
    </location>
</feature>
<evidence type="ECO:0000256" key="4">
    <source>
        <dbReference type="ARBA" id="ARBA00012564"/>
    </source>
</evidence>
<dbReference type="NCBIfam" id="TIGR02414">
    <property type="entry name" value="pepN_proteo"/>
    <property type="match status" value="1"/>
</dbReference>
<dbReference type="GO" id="GO:0016285">
    <property type="term" value="F:alanyl aminopeptidase activity"/>
    <property type="evidence" value="ECO:0007669"/>
    <property type="project" value="UniProtKB-EC"/>
</dbReference>
<dbReference type="InterPro" id="IPR045357">
    <property type="entry name" value="Aminopeptidase_N-like_N"/>
</dbReference>
<dbReference type="GO" id="GO:0008237">
    <property type="term" value="F:metallopeptidase activity"/>
    <property type="evidence" value="ECO:0007669"/>
    <property type="project" value="UniProtKB-UniRule"/>
</dbReference>
<dbReference type="InterPro" id="IPR042097">
    <property type="entry name" value="Aminopeptidase_N-like_N_sf"/>
</dbReference>
<keyword evidence="11" id="KW-0482">Metalloprotease</keyword>
<dbReference type="Pfam" id="PF17432">
    <property type="entry name" value="DUF3458_C"/>
    <property type="match status" value="1"/>
</dbReference>
<dbReference type="STRING" id="1581557.BN1208_0855"/>
<name>A0A0D6EVJ2_9PROT</name>
<dbReference type="Pfam" id="PF01433">
    <property type="entry name" value="Peptidase_M1"/>
    <property type="match status" value="1"/>
</dbReference>
<evidence type="ECO:0000256" key="12">
    <source>
        <dbReference type="NCBIfam" id="TIGR02414"/>
    </source>
</evidence>
<feature type="domain" description="Peptidase M1 alanyl aminopeptidase C-terminal" evidence="15">
    <location>
        <begin position="555"/>
        <end position="866"/>
    </location>
</feature>
<dbReference type="InterPro" id="IPR027268">
    <property type="entry name" value="Peptidase_M4/M1_CTD_sf"/>
</dbReference>
<comment type="similarity">
    <text evidence="3">Belongs to the peptidase M1 family.</text>
</comment>
<dbReference type="EC" id="3.4.11.2" evidence="4 12"/>
<dbReference type="Gene3D" id="1.10.390.10">
    <property type="entry name" value="Neutral Protease Domain 2"/>
    <property type="match status" value="1"/>
</dbReference>
<feature type="domain" description="Peptidase M1 alanyl aminopeptidase Ig-like fold" evidence="14">
    <location>
        <begin position="450"/>
        <end position="550"/>
    </location>
</feature>
<dbReference type="OrthoDB" id="100605at2"/>
<dbReference type="Gene3D" id="3.30.2010.30">
    <property type="match status" value="1"/>
</dbReference>
<dbReference type="GO" id="GO:0008270">
    <property type="term" value="F:zinc ion binding"/>
    <property type="evidence" value="ECO:0007669"/>
    <property type="project" value="InterPro"/>
</dbReference>